<reference evidence="1 2" key="1">
    <citation type="submission" date="2019-07" db="EMBL/GenBank/DDBJ databases">
        <authorList>
            <person name="Kim J."/>
        </authorList>
    </citation>
    <scope>NUCLEOTIDE SEQUENCE [LARGE SCALE GENOMIC DNA]</scope>
    <source>
        <strain evidence="1 2">N4</strain>
    </source>
</reference>
<protein>
    <submittedName>
        <fullName evidence="1">Uncharacterized protein</fullName>
    </submittedName>
</protein>
<dbReference type="EMBL" id="VNJK01000006">
    <property type="protein sequence ID" value="TVX86072.1"/>
    <property type="molecule type" value="Genomic_DNA"/>
</dbReference>
<gene>
    <name evidence="1" type="ORF">FPZ44_24340</name>
</gene>
<proteinExistence type="predicted"/>
<dbReference type="Proteomes" id="UP000318102">
    <property type="component" value="Unassembled WGS sequence"/>
</dbReference>
<keyword evidence="2" id="KW-1185">Reference proteome</keyword>
<dbReference type="OrthoDB" id="2607222at2"/>
<dbReference type="RefSeq" id="WP_144994879.1">
    <property type="nucleotide sequence ID" value="NZ_VNJK01000006.1"/>
</dbReference>
<organism evidence="1 2">
    <name type="scientific">Paenibacillus agilis</name>
    <dbReference type="NCBI Taxonomy" id="3020863"/>
    <lineage>
        <taxon>Bacteria</taxon>
        <taxon>Bacillati</taxon>
        <taxon>Bacillota</taxon>
        <taxon>Bacilli</taxon>
        <taxon>Bacillales</taxon>
        <taxon>Paenibacillaceae</taxon>
        <taxon>Paenibacillus</taxon>
    </lineage>
</organism>
<name>A0A559IEJ0_9BACL</name>
<evidence type="ECO:0000313" key="2">
    <source>
        <dbReference type="Proteomes" id="UP000318102"/>
    </source>
</evidence>
<evidence type="ECO:0000313" key="1">
    <source>
        <dbReference type="EMBL" id="TVX86072.1"/>
    </source>
</evidence>
<accession>A0A559IEJ0</accession>
<sequence>MTTPLSEVYDFFLTKVTDYSFISLNETGDLESVLYKHLRSAIVRFTGSAKDLTVDKREQQFLSTLDDFEKEILATLMTISYTSGKVTHIKNMEQILSDKEYKIYSTANHLSQLLSLKKDLNLEASNLMVSYSYRNGLDDLE</sequence>
<dbReference type="AlphaFoldDB" id="A0A559IEJ0"/>
<comment type="caution">
    <text evidence="1">The sequence shown here is derived from an EMBL/GenBank/DDBJ whole genome shotgun (WGS) entry which is preliminary data.</text>
</comment>